<organism evidence="5 6">
    <name type="scientific">Pleurodeles waltl</name>
    <name type="common">Iberian ribbed newt</name>
    <dbReference type="NCBI Taxonomy" id="8319"/>
    <lineage>
        <taxon>Eukaryota</taxon>
        <taxon>Metazoa</taxon>
        <taxon>Chordata</taxon>
        <taxon>Craniata</taxon>
        <taxon>Vertebrata</taxon>
        <taxon>Euteleostomi</taxon>
        <taxon>Amphibia</taxon>
        <taxon>Batrachia</taxon>
        <taxon>Caudata</taxon>
        <taxon>Salamandroidea</taxon>
        <taxon>Salamandridae</taxon>
        <taxon>Pleurodelinae</taxon>
        <taxon>Pleurodeles</taxon>
    </lineage>
</organism>
<evidence type="ECO:0000256" key="3">
    <source>
        <dbReference type="ARBA" id="ARBA00022729"/>
    </source>
</evidence>
<dbReference type="EMBL" id="JANPWB010000004">
    <property type="protein sequence ID" value="KAJ1194228.1"/>
    <property type="molecule type" value="Genomic_DNA"/>
</dbReference>
<keyword evidence="2" id="KW-0964">Secreted</keyword>
<evidence type="ECO:0000313" key="6">
    <source>
        <dbReference type="Proteomes" id="UP001066276"/>
    </source>
</evidence>
<evidence type="ECO:0000256" key="1">
    <source>
        <dbReference type="ARBA" id="ARBA00004613"/>
    </source>
</evidence>
<keyword evidence="3" id="KW-0732">Signal</keyword>
<proteinExistence type="predicted"/>
<dbReference type="PANTHER" id="PTHR14093">
    <property type="entry name" value="HLA CLASS II GAMMA CHAIN"/>
    <property type="match status" value="1"/>
</dbReference>
<dbReference type="PANTHER" id="PTHR14093:SF19">
    <property type="entry name" value="THYROGLOBULIN"/>
    <property type="match status" value="1"/>
</dbReference>
<dbReference type="GO" id="GO:0005615">
    <property type="term" value="C:extracellular space"/>
    <property type="evidence" value="ECO:0007669"/>
    <property type="project" value="TreeGrafter"/>
</dbReference>
<comment type="subcellular location">
    <subcellularLocation>
        <location evidence="1">Secreted</location>
    </subcellularLocation>
</comment>
<evidence type="ECO:0000313" key="5">
    <source>
        <dbReference type="EMBL" id="KAJ1194228.1"/>
    </source>
</evidence>
<protein>
    <submittedName>
        <fullName evidence="5">Uncharacterized protein</fullName>
    </submittedName>
</protein>
<dbReference type="AlphaFoldDB" id="A0AAV7V2P1"/>
<dbReference type="Proteomes" id="UP001066276">
    <property type="component" value="Chromosome 2_2"/>
</dbReference>
<evidence type="ECO:0000256" key="4">
    <source>
        <dbReference type="ARBA" id="ARBA00023180"/>
    </source>
</evidence>
<accession>A0AAV7V2P1</accession>
<name>A0AAV7V2P1_PLEWA</name>
<keyword evidence="6" id="KW-1185">Reference proteome</keyword>
<gene>
    <name evidence="5" type="ORF">NDU88_003519</name>
</gene>
<evidence type="ECO:0000256" key="2">
    <source>
        <dbReference type="ARBA" id="ARBA00022525"/>
    </source>
</evidence>
<dbReference type="InterPro" id="IPR052001">
    <property type="entry name" value="MHC-II_Gamma/Thyroglobulin"/>
</dbReference>
<sequence>MNGEDVSESYSLLAKSIKSVEYSTTLSAETKEEIQRSFASFQSVYLWRDSNVTSRPPPSQCGILAVQAQNDTSLPDTATQLFELVETRVILVEQNRALPQQQYRLSKQTYSAKQAGLWCLARCADESAFCQIADVRDTSNLFFTCTLYSQAHVCDNFTDAIPENCNVVLPQKPQLLYKKKGESDNVSLHYVII</sequence>
<comment type="caution">
    <text evidence="5">The sequence shown here is derived from an EMBL/GenBank/DDBJ whole genome shotgun (WGS) entry which is preliminary data.</text>
</comment>
<keyword evidence="4" id="KW-0325">Glycoprotein</keyword>
<reference evidence="5" key="1">
    <citation type="journal article" date="2022" name="bioRxiv">
        <title>Sequencing and chromosome-scale assembly of the giantPleurodeles waltlgenome.</title>
        <authorList>
            <person name="Brown T."/>
            <person name="Elewa A."/>
            <person name="Iarovenko S."/>
            <person name="Subramanian E."/>
            <person name="Araus A.J."/>
            <person name="Petzold A."/>
            <person name="Susuki M."/>
            <person name="Suzuki K.-i.T."/>
            <person name="Hayashi T."/>
            <person name="Toyoda A."/>
            <person name="Oliveira C."/>
            <person name="Osipova E."/>
            <person name="Leigh N.D."/>
            <person name="Simon A."/>
            <person name="Yun M.H."/>
        </authorList>
    </citation>
    <scope>NUCLEOTIDE SEQUENCE</scope>
    <source>
        <strain evidence="5">20211129_DDA</strain>
        <tissue evidence="5">Liver</tissue>
    </source>
</reference>
<dbReference type="GO" id="GO:0006590">
    <property type="term" value="P:thyroid hormone generation"/>
    <property type="evidence" value="ECO:0007669"/>
    <property type="project" value="TreeGrafter"/>
</dbReference>